<comment type="caution">
    <text evidence="6">The sequence shown here is derived from an EMBL/GenBank/DDBJ whole genome shotgun (WGS) entry which is preliminary data.</text>
</comment>
<evidence type="ECO:0000259" key="5">
    <source>
        <dbReference type="Pfam" id="PF01613"/>
    </source>
</evidence>
<evidence type="ECO:0000256" key="4">
    <source>
        <dbReference type="ARBA" id="ARBA00038054"/>
    </source>
</evidence>
<protein>
    <submittedName>
        <fullName evidence="6">Flavin oxidoreductase</fullName>
    </submittedName>
</protein>
<dbReference type="Proteomes" id="UP000636010">
    <property type="component" value="Unassembled WGS sequence"/>
</dbReference>
<keyword evidence="7" id="KW-1185">Reference proteome</keyword>
<dbReference type="Gene3D" id="2.30.110.10">
    <property type="entry name" value="Electron Transport, Fmn-binding Protein, Chain A"/>
    <property type="match status" value="1"/>
</dbReference>
<proteinExistence type="inferred from homology"/>
<evidence type="ECO:0000313" key="6">
    <source>
        <dbReference type="EMBL" id="GGC35299.1"/>
    </source>
</evidence>
<reference evidence="7" key="1">
    <citation type="journal article" date="2019" name="Int. J. Syst. Evol. Microbiol.">
        <title>The Global Catalogue of Microorganisms (GCM) 10K type strain sequencing project: providing services to taxonomists for standard genome sequencing and annotation.</title>
        <authorList>
            <consortium name="The Broad Institute Genomics Platform"/>
            <consortium name="The Broad Institute Genome Sequencing Center for Infectious Disease"/>
            <person name="Wu L."/>
            <person name="Ma J."/>
        </authorList>
    </citation>
    <scope>NUCLEOTIDE SEQUENCE [LARGE SCALE GENOMIC DNA]</scope>
    <source>
        <strain evidence="7">CGMCC 1.10832</strain>
    </source>
</reference>
<keyword evidence="3" id="KW-0288">FMN</keyword>
<organism evidence="6 7">
    <name type="scientific">Marivirga lumbricoides</name>
    <dbReference type="NCBI Taxonomy" id="1046115"/>
    <lineage>
        <taxon>Bacteria</taxon>
        <taxon>Pseudomonadati</taxon>
        <taxon>Bacteroidota</taxon>
        <taxon>Cytophagia</taxon>
        <taxon>Cytophagales</taxon>
        <taxon>Marivirgaceae</taxon>
        <taxon>Marivirga</taxon>
    </lineage>
</organism>
<feature type="domain" description="Flavin reductase like" evidence="5">
    <location>
        <begin position="31"/>
        <end position="164"/>
    </location>
</feature>
<dbReference type="InterPro" id="IPR002563">
    <property type="entry name" value="Flavin_Rdtase-like_dom"/>
</dbReference>
<evidence type="ECO:0000256" key="2">
    <source>
        <dbReference type="ARBA" id="ARBA00022630"/>
    </source>
</evidence>
<name>A0ABQ1M8V5_9BACT</name>
<accession>A0ABQ1M8V5</accession>
<dbReference type="SUPFAM" id="SSF50475">
    <property type="entry name" value="FMN-binding split barrel"/>
    <property type="match status" value="1"/>
</dbReference>
<dbReference type="EMBL" id="BMEC01000006">
    <property type="protein sequence ID" value="GGC35299.1"/>
    <property type="molecule type" value="Genomic_DNA"/>
</dbReference>
<evidence type="ECO:0000313" key="7">
    <source>
        <dbReference type="Proteomes" id="UP000636010"/>
    </source>
</evidence>
<dbReference type="InterPro" id="IPR012349">
    <property type="entry name" value="Split_barrel_FMN-bd"/>
</dbReference>
<keyword evidence="2" id="KW-0285">Flavoprotein</keyword>
<comment type="similarity">
    <text evidence="4">Belongs to the flavoredoxin family.</text>
</comment>
<dbReference type="PANTHER" id="PTHR33798">
    <property type="entry name" value="FLAVOPROTEIN OXYGENASE"/>
    <property type="match status" value="1"/>
</dbReference>
<evidence type="ECO:0000256" key="1">
    <source>
        <dbReference type="ARBA" id="ARBA00001917"/>
    </source>
</evidence>
<sequence>MEFNQEEIKQLDSRYRANLFNTLSGYKSANLISTISERGISNLAIFNSVIHIGANPQLMGFILRPTTVERHTYNNILHSSYYTINQIHKGIFEEAHQTSAKYERNVSEFEKCSLNEEYLADFPVPFVQQSKIKIGLKFVEEHFIHANDTRLIVGEVLKVSIAEQFISEDGSVDHPAAETVAISGLDTYLEAIVLNKLSYSRT</sequence>
<dbReference type="PANTHER" id="PTHR33798:SF5">
    <property type="entry name" value="FLAVIN REDUCTASE LIKE DOMAIN-CONTAINING PROTEIN"/>
    <property type="match status" value="1"/>
</dbReference>
<dbReference type="RefSeq" id="WP_188463080.1">
    <property type="nucleotide sequence ID" value="NZ_BAABHU010000006.1"/>
</dbReference>
<evidence type="ECO:0000256" key="3">
    <source>
        <dbReference type="ARBA" id="ARBA00022643"/>
    </source>
</evidence>
<dbReference type="Pfam" id="PF01613">
    <property type="entry name" value="Flavin_Reduct"/>
    <property type="match status" value="1"/>
</dbReference>
<comment type="cofactor">
    <cofactor evidence="1">
        <name>FMN</name>
        <dbReference type="ChEBI" id="CHEBI:58210"/>
    </cofactor>
</comment>
<gene>
    <name evidence="6" type="ORF">GCM10011506_20840</name>
</gene>